<comment type="caution">
    <text evidence="2">The sequence shown here is derived from an EMBL/GenBank/DDBJ whole genome shotgun (WGS) entry which is preliminary data.</text>
</comment>
<dbReference type="AlphaFoldDB" id="A0A8X6T8L9"/>
<feature type="region of interest" description="Disordered" evidence="1">
    <location>
        <begin position="207"/>
        <end position="243"/>
    </location>
</feature>
<evidence type="ECO:0000313" key="2">
    <source>
        <dbReference type="EMBL" id="GFS82063.1"/>
    </source>
</evidence>
<dbReference type="EMBL" id="BMAW01097905">
    <property type="protein sequence ID" value="GFS82063.1"/>
    <property type="molecule type" value="Genomic_DNA"/>
</dbReference>
<accession>A0A8X6T8L9</accession>
<organism evidence="2 3">
    <name type="scientific">Nephila pilipes</name>
    <name type="common">Giant wood spider</name>
    <name type="synonym">Nephila maculata</name>
    <dbReference type="NCBI Taxonomy" id="299642"/>
    <lineage>
        <taxon>Eukaryota</taxon>
        <taxon>Metazoa</taxon>
        <taxon>Ecdysozoa</taxon>
        <taxon>Arthropoda</taxon>
        <taxon>Chelicerata</taxon>
        <taxon>Arachnida</taxon>
        <taxon>Araneae</taxon>
        <taxon>Araneomorphae</taxon>
        <taxon>Entelegynae</taxon>
        <taxon>Araneoidea</taxon>
        <taxon>Nephilidae</taxon>
        <taxon>Nephila</taxon>
    </lineage>
</organism>
<sequence length="286" mass="31903">MRSNTCSCLLSGTMKNEKNQDHIFSSKVTSQDSGAPTTLEVGASSIVQKKHSSSDSGLDEQTESSLSLSEYLSNSYLKRFECYIHFSRHFCSNIYDIPVFNSTTGDSSSCIVENNQKISEKSSVIPGPDSADLEPPNITRRKRLLRTSPSKLDVAEEVSKNNDSSDEESSQCSSRKKRSIENKRKVDESLALQSPAEIQILFSDLASSRKEDSHGTSRKSRISMQESKLKYRKRSTSEKNRNTRVVTTVAVRSKSLNINLKRGSTKLDEIAESSAKLLRQEDQDDV</sequence>
<evidence type="ECO:0000313" key="3">
    <source>
        <dbReference type="Proteomes" id="UP000887013"/>
    </source>
</evidence>
<evidence type="ECO:0000256" key="1">
    <source>
        <dbReference type="SAM" id="MobiDB-lite"/>
    </source>
</evidence>
<dbReference type="Proteomes" id="UP000887013">
    <property type="component" value="Unassembled WGS sequence"/>
</dbReference>
<keyword evidence="3" id="KW-1185">Reference proteome</keyword>
<proteinExistence type="predicted"/>
<feature type="region of interest" description="Disordered" evidence="1">
    <location>
        <begin position="121"/>
        <end position="187"/>
    </location>
</feature>
<protein>
    <submittedName>
        <fullName evidence="2">Uncharacterized protein</fullName>
    </submittedName>
</protein>
<reference evidence="2" key="1">
    <citation type="submission" date="2020-08" db="EMBL/GenBank/DDBJ databases">
        <title>Multicomponent nature underlies the extraordinary mechanical properties of spider dragline silk.</title>
        <authorList>
            <person name="Kono N."/>
            <person name="Nakamura H."/>
            <person name="Mori M."/>
            <person name="Yoshida Y."/>
            <person name="Ohtoshi R."/>
            <person name="Malay A.D."/>
            <person name="Moran D.A.P."/>
            <person name="Tomita M."/>
            <person name="Numata K."/>
            <person name="Arakawa K."/>
        </authorList>
    </citation>
    <scope>NUCLEOTIDE SEQUENCE</scope>
</reference>
<gene>
    <name evidence="2" type="ORF">NPIL_284631</name>
</gene>
<name>A0A8X6T8L9_NEPPI</name>